<sequence>MGQMDMHLTEELREQLQEAETVVIGAGAGLSTSAGFSYAGERFEKYFSDFIGKYRFRDMYSGGFYPFPTLEEHWAYWSRYIFINRYMNPPKPVYERLFELVKGRDYFVLTTNVDHMFQKAGFDRERLFYTQGDYGLFQCSKPCHPRTYDNEESVRKMAEAQGFVIDSAGALTLPEGAKVKMSVPSDLVPRCPVCGRPMSMNLRADETFVEDEGWHRAAARYEDFLERRRGGRILFLELGVGGNTPGIIKYPFWRMTYQNPEAFYACVNLGEAWAPREIADRSICIDGDIGEVLKKLK</sequence>
<evidence type="ECO:0000256" key="1">
    <source>
        <dbReference type="ARBA" id="ARBA00023027"/>
    </source>
</evidence>
<keyword evidence="2" id="KW-0479">Metal-binding</keyword>
<keyword evidence="1" id="KW-0520">NAD</keyword>
<feature type="domain" description="Deacetylase sirtuin-type" evidence="3">
    <location>
        <begin position="2"/>
        <end position="297"/>
    </location>
</feature>
<dbReference type="InterPro" id="IPR029035">
    <property type="entry name" value="DHS-like_NAD/FAD-binding_dom"/>
</dbReference>
<organism evidence="4 5">
    <name type="scientific">Candidatus Lachnoclostridium stercoripullorum</name>
    <dbReference type="NCBI Taxonomy" id="2838635"/>
    <lineage>
        <taxon>Bacteria</taxon>
        <taxon>Bacillati</taxon>
        <taxon>Bacillota</taxon>
        <taxon>Clostridia</taxon>
        <taxon>Lachnospirales</taxon>
        <taxon>Lachnospiraceae</taxon>
    </lineage>
</organism>
<evidence type="ECO:0000313" key="5">
    <source>
        <dbReference type="Proteomes" id="UP000886780"/>
    </source>
</evidence>
<evidence type="ECO:0000259" key="3">
    <source>
        <dbReference type="PROSITE" id="PS50305"/>
    </source>
</evidence>
<dbReference type="GO" id="GO:0070403">
    <property type="term" value="F:NAD+ binding"/>
    <property type="evidence" value="ECO:0007669"/>
    <property type="project" value="TreeGrafter"/>
</dbReference>
<dbReference type="GO" id="GO:0017136">
    <property type="term" value="F:histone deacetylase activity, NAD-dependent"/>
    <property type="evidence" value="ECO:0007669"/>
    <property type="project" value="TreeGrafter"/>
</dbReference>
<accession>A0A9D1W5Z5</accession>
<dbReference type="EMBL" id="DXEU01000203">
    <property type="protein sequence ID" value="HIX53316.1"/>
    <property type="molecule type" value="Genomic_DNA"/>
</dbReference>
<keyword evidence="2" id="KW-0862">Zinc</keyword>
<feature type="binding site" evidence="2">
    <location>
        <position position="143"/>
    </location>
    <ligand>
        <name>Zn(2+)</name>
        <dbReference type="ChEBI" id="CHEBI:29105"/>
    </ligand>
</feature>
<dbReference type="PANTHER" id="PTHR11085:SF10">
    <property type="entry name" value="NAD-DEPENDENT PROTEIN DEACYLASE SIRTUIN-5, MITOCHONDRIAL-RELATED"/>
    <property type="match status" value="1"/>
</dbReference>
<proteinExistence type="predicted"/>
<name>A0A9D1W5Z5_9FIRM</name>
<feature type="binding site" evidence="2">
    <location>
        <position position="191"/>
    </location>
    <ligand>
        <name>Zn(2+)</name>
        <dbReference type="ChEBI" id="CHEBI:29105"/>
    </ligand>
</feature>
<dbReference type="AlphaFoldDB" id="A0A9D1W5Z5"/>
<comment type="caution">
    <text evidence="4">The sequence shown here is derived from an EMBL/GenBank/DDBJ whole genome shotgun (WGS) entry which is preliminary data.</text>
</comment>
<evidence type="ECO:0000313" key="4">
    <source>
        <dbReference type="EMBL" id="HIX53316.1"/>
    </source>
</evidence>
<reference evidence="4" key="1">
    <citation type="journal article" date="2021" name="PeerJ">
        <title>Extensive microbial diversity within the chicken gut microbiome revealed by metagenomics and culture.</title>
        <authorList>
            <person name="Gilroy R."/>
            <person name="Ravi A."/>
            <person name="Getino M."/>
            <person name="Pursley I."/>
            <person name="Horton D.L."/>
            <person name="Alikhan N.F."/>
            <person name="Baker D."/>
            <person name="Gharbi K."/>
            <person name="Hall N."/>
            <person name="Watson M."/>
            <person name="Adriaenssens E.M."/>
            <person name="Foster-Nyarko E."/>
            <person name="Jarju S."/>
            <person name="Secka A."/>
            <person name="Antonio M."/>
            <person name="Oren A."/>
            <person name="Chaudhuri R.R."/>
            <person name="La Ragione R."/>
            <person name="Hildebrand F."/>
            <person name="Pallen M.J."/>
        </authorList>
    </citation>
    <scope>NUCLEOTIDE SEQUENCE</scope>
    <source>
        <strain evidence="4">ChiGjej4B4-12881</strain>
    </source>
</reference>
<gene>
    <name evidence="4" type="ORF">IAA28_11010</name>
</gene>
<feature type="binding site" evidence="2">
    <location>
        <position position="194"/>
    </location>
    <ligand>
        <name>Zn(2+)</name>
        <dbReference type="ChEBI" id="CHEBI:29105"/>
    </ligand>
</feature>
<dbReference type="PROSITE" id="PS50305">
    <property type="entry name" value="SIRTUIN"/>
    <property type="match status" value="1"/>
</dbReference>
<dbReference type="InterPro" id="IPR026590">
    <property type="entry name" value="Ssirtuin_cat_dom"/>
</dbReference>
<feature type="binding site" evidence="2">
    <location>
        <position position="139"/>
    </location>
    <ligand>
        <name>Zn(2+)</name>
        <dbReference type="ChEBI" id="CHEBI:29105"/>
    </ligand>
</feature>
<comment type="caution">
    <text evidence="2">Lacks conserved residue(s) required for the propagation of feature annotation.</text>
</comment>
<dbReference type="Gene3D" id="3.40.50.1220">
    <property type="entry name" value="TPP-binding domain"/>
    <property type="match status" value="1"/>
</dbReference>
<dbReference type="InterPro" id="IPR050134">
    <property type="entry name" value="NAD-dep_sirtuin_deacylases"/>
</dbReference>
<reference evidence="4" key="2">
    <citation type="submission" date="2021-04" db="EMBL/GenBank/DDBJ databases">
        <authorList>
            <person name="Gilroy R."/>
        </authorList>
    </citation>
    <scope>NUCLEOTIDE SEQUENCE</scope>
    <source>
        <strain evidence="4">ChiGjej4B4-12881</strain>
    </source>
</reference>
<dbReference type="GO" id="GO:0046872">
    <property type="term" value="F:metal ion binding"/>
    <property type="evidence" value="ECO:0007669"/>
    <property type="project" value="UniProtKB-KW"/>
</dbReference>
<dbReference type="PANTHER" id="PTHR11085">
    <property type="entry name" value="NAD-DEPENDENT PROTEIN DEACYLASE SIRTUIN-5, MITOCHONDRIAL-RELATED"/>
    <property type="match status" value="1"/>
</dbReference>
<dbReference type="SUPFAM" id="SSF52467">
    <property type="entry name" value="DHS-like NAD/FAD-binding domain"/>
    <property type="match status" value="1"/>
</dbReference>
<protein>
    <submittedName>
        <fullName evidence="4">Sir2 silent information regulator family NAD-dependent deacetylase</fullName>
    </submittedName>
</protein>
<dbReference type="Proteomes" id="UP000886780">
    <property type="component" value="Unassembled WGS sequence"/>
</dbReference>
<evidence type="ECO:0000256" key="2">
    <source>
        <dbReference type="PROSITE-ProRule" id="PRU00236"/>
    </source>
</evidence>